<reference evidence="1" key="1">
    <citation type="submission" date="2020-03" db="EMBL/GenBank/DDBJ databases">
        <title>A high-quality chromosome-level genome assembly of a woody plant with both climbing and erect habits, Rhamnella rubrinervis.</title>
        <authorList>
            <person name="Lu Z."/>
            <person name="Yang Y."/>
            <person name="Zhu X."/>
            <person name="Sun Y."/>
        </authorList>
    </citation>
    <scope>NUCLEOTIDE SEQUENCE</scope>
    <source>
        <strain evidence="1">BYM</strain>
        <tissue evidence="1">Leaf</tissue>
    </source>
</reference>
<gene>
    <name evidence="1" type="ORF">FNV43_RR00678</name>
</gene>
<protein>
    <submittedName>
        <fullName evidence="1">Uncharacterized protein</fullName>
    </submittedName>
</protein>
<dbReference type="EMBL" id="VOIH02000001">
    <property type="protein sequence ID" value="KAF3456035.1"/>
    <property type="molecule type" value="Genomic_DNA"/>
</dbReference>
<evidence type="ECO:0000313" key="1">
    <source>
        <dbReference type="EMBL" id="KAF3456035.1"/>
    </source>
</evidence>
<proteinExistence type="predicted"/>
<dbReference type="AlphaFoldDB" id="A0A8K0MSM8"/>
<organism evidence="1 2">
    <name type="scientific">Rhamnella rubrinervis</name>
    <dbReference type="NCBI Taxonomy" id="2594499"/>
    <lineage>
        <taxon>Eukaryota</taxon>
        <taxon>Viridiplantae</taxon>
        <taxon>Streptophyta</taxon>
        <taxon>Embryophyta</taxon>
        <taxon>Tracheophyta</taxon>
        <taxon>Spermatophyta</taxon>
        <taxon>Magnoliopsida</taxon>
        <taxon>eudicotyledons</taxon>
        <taxon>Gunneridae</taxon>
        <taxon>Pentapetalae</taxon>
        <taxon>rosids</taxon>
        <taxon>fabids</taxon>
        <taxon>Rosales</taxon>
        <taxon>Rhamnaceae</taxon>
        <taxon>rhamnoid group</taxon>
        <taxon>Rhamneae</taxon>
        <taxon>Rhamnella</taxon>
    </lineage>
</organism>
<dbReference type="Proteomes" id="UP000796880">
    <property type="component" value="Unassembled WGS sequence"/>
</dbReference>
<keyword evidence="2" id="KW-1185">Reference proteome</keyword>
<sequence length="105" mass="11278">MDKAGKFNQILKVGFDGSDHSMVGSGRIYLLRPSGCPIDDPTVGSGGSDQIRLLDHQIEPSDGHTGQIRLDPTNGWSDLVDLTISDHRMVGSKNSTVGSDRICLI</sequence>
<name>A0A8K0MSM8_9ROSA</name>
<accession>A0A8K0MSM8</accession>
<evidence type="ECO:0000313" key="2">
    <source>
        <dbReference type="Proteomes" id="UP000796880"/>
    </source>
</evidence>
<comment type="caution">
    <text evidence="1">The sequence shown here is derived from an EMBL/GenBank/DDBJ whole genome shotgun (WGS) entry which is preliminary data.</text>
</comment>